<dbReference type="OrthoDB" id="9806494at2"/>
<evidence type="ECO:0000313" key="2">
    <source>
        <dbReference type="Proteomes" id="UP000391834"/>
    </source>
</evidence>
<dbReference type="Pfam" id="PF08002">
    <property type="entry name" value="DUF1697"/>
    <property type="match status" value="1"/>
</dbReference>
<gene>
    <name evidence="1" type="ORF">PbJCM13498_20880</name>
</gene>
<accession>A0A5M4AZB7</accession>
<dbReference type="PIRSF" id="PIRSF008502">
    <property type="entry name" value="UCP008502"/>
    <property type="match status" value="1"/>
</dbReference>
<dbReference type="Gene3D" id="3.30.70.1280">
    <property type="entry name" value="SP0830-like domains"/>
    <property type="match status" value="1"/>
</dbReference>
<evidence type="ECO:0008006" key="3">
    <source>
        <dbReference type="Google" id="ProtNLM"/>
    </source>
</evidence>
<evidence type="ECO:0000313" key="1">
    <source>
        <dbReference type="EMBL" id="GET33225.1"/>
    </source>
</evidence>
<name>A0A5M4AZB7_9BACT</name>
<organism evidence="1 2">
    <name type="scientific">Prolixibacter bellariivorans</name>
    <dbReference type="NCBI Taxonomy" id="314319"/>
    <lineage>
        <taxon>Bacteria</taxon>
        <taxon>Pseudomonadati</taxon>
        <taxon>Bacteroidota</taxon>
        <taxon>Bacteroidia</taxon>
        <taxon>Marinilabiliales</taxon>
        <taxon>Prolixibacteraceae</taxon>
        <taxon>Prolixibacter</taxon>
    </lineage>
</organism>
<proteinExistence type="predicted"/>
<dbReference type="SUPFAM" id="SSF160379">
    <property type="entry name" value="SP0830-like"/>
    <property type="match status" value="1"/>
</dbReference>
<protein>
    <recommendedName>
        <fullName evidence="3">DUF1697 domain-containing protein</fullName>
    </recommendedName>
</protein>
<sequence length="181" mass="20150">MNQYIAILRGINVGGNRKIKMADMKELFADLRFTEISTYIQSGNVLFSSAKAEDTVALGDKLEQAIAKSFGFNVPVIVRTVEELEQAVATNPFYSSPDADIERLHLTFLKTAPAPAQLDAINQINHSPDKFNIIGNHAFVYCSGRYSESKLTNAFFEKKLKVPATTRNWKTVLKLIELAGH</sequence>
<dbReference type="InterPro" id="IPR012545">
    <property type="entry name" value="DUF1697"/>
</dbReference>
<dbReference type="AlphaFoldDB" id="A0A5M4AZB7"/>
<reference evidence="1 2" key="1">
    <citation type="submission" date="2019-10" db="EMBL/GenBank/DDBJ databases">
        <title>Prolixibacter strains distinguished by the presence of nitrate reductase genes were adept at nitrate-dependent anaerobic corrosion of metallic iron and carbon steel.</title>
        <authorList>
            <person name="Iino T."/>
            <person name="Shono N."/>
            <person name="Ito K."/>
            <person name="Nakamura R."/>
            <person name="Sueoka K."/>
            <person name="Harayama S."/>
            <person name="Ohkuma M."/>
        </authorList>
    </citation>
    <scope>NUCLEOTIDE SEQUENCE [LARGE SCALE GENOMIC DNA]</scope>
    <source>
        <strain evidence="1 2">JCM 13498</strain>
    </source>
</reference>
<dbReference type="EMBL" id="BLAX01000001">
    <property type="protein sequence ID" value="GET33225.1"/>
    <property type="molecule type" value="Genomic_DNA"/>
</dbReference>
<dbReference type="PANTHER" id="PTHR36439:SF1">
    <property type="entry name" value="DUF1697 DOMAIN-CONTAINING PROTEIN"/>
    <property type="match status" value="1"/>
</dbReference>
<dbReference type="RefSeq" id="WP_025865363.1">
    <property type="nucleotide sequence ID" value="NZ_BLAX01000001.1"/>
</dbReference>
<dbReference type="PANTHER" id="PTHR36439">
    <property type="entry name" value="BLL4334 PROTEIN"/>
    <property type="match status" value="1"/>
</dbReference>
<dbReference type="Proteomes" id="UP000391834">
    <property type="component" value="Unassembled WGS sequence"/>
</dbReference>
<keyword evidence="2" id="KW-1185">Reference proteome</keyword>
<comment type="caution">
    <text evidence="1">The sequence shown here is derived from an EMBL/GenBank/DDBJ whole genome shotgun (WGS) entry which is preliminary data.</text>
</comment>